<dbReference type="EMBL" id="JAMZMK010000136">
    <property type="protein sequence ID" value="KAI7757343.1"/>
    <property type="molecule type" value="Genomic_DNA"/>
</dbReference>
<sequence>MFALLPTDFEQSMVTTDDVAPQNKKGRQGALLLSAELAVGYDTSVYDVGVDRDGTDVVKPNDFSLVVLSYELAVGYDASVNDSLVDCHAIASSLLPVLRLSVFVLLIVALRIWYDSGGNTFIKGRMGFKSGVWTTQYMLSHISLHEDMNLLGRGCLIMNCINCNRIRLMRFAGYFGGPFASINSSQFPSMKALKEAATTRQDGWCLSL</sequence>
<protein>
    <submittedName>
        <fullName evidence="1">Uncharacterized protein</fullName>
    </submittedName>
</protein>
<dbReference type="AlphaFoldDB" id="A0AAD5DA46"/>
<name>A0AAD5DA46_AMBAR</name>
<comment type="caution">
    <text evidence="1">The sequence shown here is derived from an EMBL/GenBank/DDBJ whole genome shotgun (WGS) entry which is preliminary data.</text>
</comment>
<evidence type="ECO:0000313" key="1">
    <source>
        <dbReference type="EMBL" id="KAI7757343.1"/>
    </source>
</evidence>
<evidence type="ECO:0000313" key="2">
    <source>
        <dbReference type="Proteomes" id="UP001206925"/>
    </source>
</evidence>
<reference evidence="1" key="1">
    <citation type="submission" date="2022-06" db="EMBL/GenBank/DDBJ databases">
        <title>Uncovering the hologenomic basis of an extraordinary plant invasion.</title>
        <authorList>
            <person name="Bieker V.C."/>
            <person name="Martin M.D."/>
            <person name="Gilbert T."/>
            <person name="Hodgins K."/>
            <person name="Battlay P."/>
            <person name="Petersen B."/>
            <person name="Wilson J."/>
        </authorList>
    </citation>
    <scope>NUCLEOTIDE SEQUENCE</scope>
    <source>
        <strain evidence="1">AA19_3_7</strain>
        <tissue evidence="1">Leaf</tissue>
    </source>
</reference>
<gene>
    <name evidence="1" type="ORF">M8C21_017127</name>
</gene>
<proteinExistence type="predicted"/>
<organism evidence="1 2">
    <name type="scientific">Ambrosia artemisiifolia</name>
    <name type="common">Common ragweed</name>
    <dbReference type="NCBI Taxonomy" id="4212"/>
    <lineage>
        <taxon>Eukaryota</taxon>
        <taxon>Viridiplantae</taxon>
        <taxon>Streptophyta</taxon>
        <taxon>Embryophyta</taxon>
        <taxon>Tracheophyta</taxon>
        <taxon>Spermatophyta</taxon>
        <taxon>Magnoliopsida</taxon>
        <taxon>eudicotyledons</taxon>
        <taxon>Gunneridae</taxon>
        <taxon>Pentapetalae</taxon>
        <taxon>asterids</taxon>
        <taxon>campanulids</taxon>
        <taxon>Asterales</taxon>
        <taxon>Asteraceae</taxon>
        <taxon>Asteroideae</taxon>
        <taxon>Heliantheae alliance</taxon>
        <taxon>Heliantheae</taxon>
        <taxon>Ambrosia</taxon>
    </lineage>
</organism>
<accession>A0AAD5DA46</accession>
<keyword evidence="2" id="KW-1185">Reference proteome</keyword>
<dbReference type="Proteomes" id="UP001206925">
    <property type="component" value="Unassembled WGS sequence"/>
</dbReference>